<dbReference type="Gene3D" id="1.20.5.1160">
    <property type="entry name" value="Vasodilator-stimulated phosphoprotein"/>
    <property type="match status" value="1"/>
</dbReference>
<feature type="compositionally biased region" description="Polar residues" evidence="7">
    <location>
        <begin position="824"/>
        <end position="833"/>
    </location>
</feature>
<feature type="compositionally biased region" description="Basic and acidic residues" evidence="7">
    <location>
        <begin position="593"/>
        <end position="604"/>
    </location>
</feature>
<feature type="compositionally biased region" description="Pro residues" evidence="7">
    <location>
        <begin position="569"/>
        <end position="578"/>
    </location>
</feature>
<keyword evidence="8" id="KW-0812">Transmembrane</keyword>
<dbReference type="PROSITE" id="PS51456">
    <property type="entry name" value="MYOSIN_MOTOR"/>
    <property type="match status" value="1"/>
</dbReference>
<dbReference type="PANTHER" id="PTHR45615:SF13">
    <property type="entry name" value="UNCONVENTIONAL MYOSIN-XVIIIA"/>
    <property type="match status" value="1"/>
</dbReference>
<dbReference type="InterPro" id="IPR036064">
    <property type="entry name" value="MYSc_Myo18"/>
</dbReference>
<dbReference type="Gene3D" id="1.10.10.820">
    <property type="match status" value="1"/>
</dbReference>
<dbReference type="InterPro" id="IPR000048">
    <property type="entry name" value="IQ_motif_EF-hand-BS"/>
</dbReference>
<feature type="compositionally biased region" description="Basic and acidic residues" evidence="7">
    <location>
        <begin position="3071"/>
        <end position="3088"/>
    </location>
</feature>
<evidence type="ECO:0000256" key="4">
    <source>
        <dbReference type="ARBA" id="ARBA00023123"/>
    </source>
</evidence>
<feature type="region of interest" description="Disordered" evidence="7">
    <location>
        <begin position="3540"/>
        <end position="3730"/>
    </location>
</feature>
<dbReference type="Proteomes" id="UP000830375">
    <property type="component" value="Unassembled WGS sequence"/>
</dbReference>
<feature type="region of interest" description="Disordered" evidence="7">
    <location>
        <begin position="51"/>
        <end position="74"/>
    </location>
</feature>
<dbReference type="SMART" id="SM00015">
    <property type="entry name" value="IQ"/>
    <property type="match status" value="1"/>
</dbReference>
<feature type="compositionally biased region" description="Pro residues" evidence="7">
    <location>
        <begin position="711"/>
        <end position="722"/>
    </location>
</feature>
<dbReference type="InterPro" id="IPR036961">
    <property type="entry name" value="Kinesin_motor_dom_sf"/>
</dbReference>
<dbReference type="InterPro" id="IPR027417">
    <property type="entry name" value="P-loop_NTPase"/>
</dbReference>
<feature type="region of interest" description="Disordered" evidence="7">
    <location>
        <begin position="2531"/>
        <end position="2552"/>
    </location>
</feature>
<feature type="region of interest" description="Disordered" evidence="7">
    <location>
        <begin position="3474"/>
        <end position="3514"/>
    </location>
</feature>
<keyword evidence="6" id="KW-0009">Actin-binding</keyword>
<feature type="compositionally biased region" description="Low complexity" evidence="7">
    <location>
        <begin position="416"/>
        <end position="429"/>
    </location>
</feature>
<evidence type="ECO:0000313" key="10">
    <source>
        <dbReference type="EMBL" id="KAI2656256.1"/>
    </source>
</evidence>
<feature type="compositionally biased region" description="Basic and acidic residues" evidence="7">
    <location>
        <begin position="2721"/>
        <end position="2734"/>
    </location>
</feature>
<feature type="compositionally biased region" description="Low complexity" evidence="7">
    <location>
        <begin position="752"/>
        <end position="771"/>
    </location>
</feature>
<dbReference type="PANTHER" id="PTHR45615">
    <property type="entry name" value="MYOSIN HEAVY CHAIN, NON-MUSCLE"/>
    <property type="match status" value="1"/>
</dbReference>
<evidence type="ECO:0000313" key="11">
    <source>
        <dbReference type="Proteomes" id="UP000830375"/>
    </source>
</evidence>
<evidence type="ECO:0000256" key="3">
    <source>
        <dbReference type="ARBA" id="ARBA00023054"/>
    </source>
</evidence>
<dbReference type="Gene3D" id="3.40.850.10">
    <property type="entry name" value="Kinesin motor domain"/>
    <property type="match status" value="1"/>
</dbReference>
<keyword evidence="4 6" id="KW-0518">Myosin</keyword>
<dbReference type="PRINTS" id="PR00193">
    <property type="entry name" value="MYOSINHEAVY"/>
</dbReference>
<feature type="compositionally biased region" description="Basic and acidic residues" evidence="7">
    <location>
        <begin position="2691"/>
        <end position="2713"/>
    </location>
</feature>
<evidence type="ECO:0000256" key="1">
    <source>
        <dbReference type="ARBA" id="ARBA00022741"/>
    </source>
</evidence>
<feature type="region of interest" description="Disordered" evidence="7">
    <location>
        <begin position="3255"/>
        <end position="3282"/>
    </location>
</feature>
<evidence type="ECO:0000256" key="2">
    <source>
        <dbReference type="ARBA" id="ARBA00022840"/>
    </source>
</evidence>
<dbReference type="Gene3D" id="1.20.120.720">
    <property type="entry name" value="Myosin VI head, motor domain, U50 subdomain"/>
    <property type="match status" value="1"/>
</dbReference>
<feature type="region of interest" description="Disordered" evidence="7">
    <location>
        <begin position="554"/>
        <end position="581"/>
    </location>
</feature>
<dbReference type="PROSITE" id="PS50096">
    <property type="entry name" value="IQ"/>
    <property type="match status" value="1"/>
</dbReference>
<dbReference type="Pfam" id="PF24556">
    <property type="entry name" value="SH3_Myosin-XVIIIa"/>
    <property type="match status" value="1"/>
</dbReference>
<dbReference type="Pfam" id="PF01576">
    <property type="entry name" value="Myosin_tail_1"/>
    <property type="match status" value="1"/>
</dbReference>
<evidence type="ECO:0000259" key="9">
    <source>
        <dbReference type="PROSITE" id="PS51456"/>
    </source>
</evidence>
<dbReference type="Pfam" id="PF00063">
    <property type="entry name" value="Myosin_head"/>
    <property type="match status" value="1"/>
</dbReference>
<comment type="similarity">
    <text evidence="6">Belongs to the TRAFAC class myosin-kinesin ATPase superfamily. Myosin family.</text>
</comment>
<dbReference type="SUPFAM" id="SSF90257">
    <property type="entry name" value="Myosin rod fragments"/>
    <property type="match status" value="1"/>
</dbReference>
<gene>
    <name evidence="10" type="ORF">H4Q32_013131</name>
</gene>
<feature type="compositionally biased region" description="Polar residues" evidence="7">
    <location>
        <begin position="515"/>
        <end position="526"/>
    </location>
</feature>
<feature type="region of interest" description="Disordered" evidence="7">
    <location>
        <begin position="3071"/>
        <end position="3092"/>
    </location>
</feature>
<feature type="compositionally biased region" description="Basic and acidic residues" evidence="7">
    <location>
        <begin position="616"/>
        <end position="642"/>
    </location>
</feature>
<feature type="region of interest" description="Disordered" evidence="7">
    <location>
        <begin position="2691"/>
        <end position="2734"/>
    </location>
</feature>
<dbReference type="Pfam" id="PF00612">
    <property type="entry name" value="IQ"/>
    <property type="match status" value="1"/>
</dbReference>
<keyword evidence="1 6" id="KW-0547">Nucleotide-binding</keyword>
<dbReference type="InterPro" id="IPR001609">
    <property type="entry name" value="Myosin_head_motor_dom-like"/>
</dbReference>
<name>A0ABQ8M040_LABRO</name>
<dbReference type="InterPro" id="IPR002928">
    <property type="entry name" value="Myosin_tail"/>
</dbReference>
<feature type="compositionally biased region" description="Basic and acidic residues" evidence="7">
    <location>
        <begin position="3255"/>
        <end position="3272"/>
    </location>
</feature>
<keyword evidence="8" id="KW-0472">Membrane</keyword>
<feature type="compositionally biased region" description="Low complexity" evidence="7">
    <location>
        <begin position="3574"/>
        <end position="3598"/>
    </location>
</feature>
<dbReference type="SUPFAM" id="SSF52540">
    <property type="entry name" value="P-loop containing nucleoside triphosphate hydrolases"/>
    <property type="match status" value="1"/>
</dbReference>
<protein>
    <submittedName>
        <fullName evidence="10">Unconventional myosin-XVIIIa</fullName>
    </submittedName>
</protein>
<reference evidence="10 11" key="1">
    <citation type="submission" date="2022-01" db="EMBL/GenBank/DDBJ databases">
        <title>A high-quality chromosome-level genome assembly of rohu carp, Labeo rohita.</title>
        <authorList>
            <person name="Arick M.A. II"/>
            <person name="Hsu C.-Y."/>
            <person name="Magbanua Z."/>
            <person name="Pechanova O."/>
            <person name="Grover C."/>
            <person name="Miller E."/>
            <person name="Thrash A."/>
            <person name="Ezzel L."/>
            <person name="Alam S."/>
            <person name="Benzie J."/>
            <person name="Hamilton M."/>
            <person name="Karsi A."/>
            <person name="Lawrence M.L."/>
            <person name="Peterson D.G."/>
        </authorList>
    </citation>
    <scope>NUCLEOTIDE SEQUENCE [LARGE SCALE GENOMIC DNA]</scope>
    <source>
        <strain evidence="11">BAU-BD-2019</strain>
        <tissue evidence="10">Blood</tissue>
    </source>
</reference>
<feature type="compositionally biased region" description="Pro residues" evidence="7">
    <location>
        <begin position="65"/>
        <end position="74"/>
    </location>
</feature>
<feature type="region of interest" description="Disordered" evidence="7">
    <location>
        <begin position="515"/>
        <end position="535"/>
    </location>
</feature>
<keyword evidence="3" id="KW-0175">Coiled coil</keyword>
<dbReference type="CDD" id="cd01386">
    <property type="entry name" value="MYSc_Myo18"/>
    <property type="match status" value="1"/>
</dbReference>
<feature type="compositionally biased region" description="Polar residues" evidence="7">
    <location>
        <begin position="3475"/>
        <end position="3489"/>
    </location>
</feature>
<keyword evidence="5 6" id="KW-0505">Motor protein</keyword>
<dbReference type="Gene3D" id="4.10.270.10">
    <property type="entry name" value="Myosin, subunit A"/>
    <property type="match status" value="1"/>
</dbReference>
<feature type="compositionally biased region" description="Basic residues" evidence="7">
    <location>
        <begin position="3599"/>
        <end position="3613"/>
    </location>
</feature>
<feature type="compositionally biased region" description="Low complexity" evidence="7">
    <location>
        <begin position="3646"/>
        <end position="3676"/>
    </location>
</feature>
<accession>A0ABQ8M040</accession>
<comment type="caution">
    <text evidence="10">The sequence shown here is derived from an EMBL/GenBank/DDBJ whole genome shotgun (WGS) entry which is preliminary data.</text>
</comment>
<feature type="compositionally biased region" description="Polar residues" evidence="7">
    <location>
        <begin position="443"/>
        <end position="457"/>
    </location>
</feature>
<dbReference type="SMART" id="SM00242">
    <property type="entry name" value="MYSc"/>
    <property type="match status" value="1"/>
</dbReference>
<feature type="compositionally biased region" description="Acidic residues" evidence="7">
    <location>
        <begin position="3688"/>
        <end position="3698"/>
    </location>
</feature>
<evidence type="ECO:0000256" key="8">
    <source>
        <dbReference type="SAM" id="Phobius"/>
    </source>
</evidence>
<keyword evidence="2 6" id="KW-0067">ATP-binding</keyword>
<dbReference type="EMBL" id="JACTAM010000015">
    <property type="protein sequence ID" value="KAI2656256.1"/>
    <property type="molecule type" value="Genomic_DNA"/>
</dbReference>
<feature type="compositionally biased region" description="Polar residues" evidence="7">
    <location>
        <begin position="3431"/>
        <end position="3442"/>
    </location>
</feature>
<feature type="region of interest" description="Disordered" evidence="7">
    <location>
        <begin position="593"/>
        <end position="722"/>
    </location>
</feature>
<feature type="region of interest" description="Disordered" evidence="7">
    <location>
        <begin position="3402"/>
        <end position="3452"/>
    </location>
</feature>
<feature type="compositionally biased region" description="Pro residues" evidence="7">
    <location>
        <begin position="779"/>
        <end position="789"/>
    </location>
</feature>
<keyword evidence="11" id="KW-1185">Reference proteome</keyword>
<evidence type="ECO:0000256" key="5">
    <source>
        <dbReference type="ARBA" id="ARBA00023175"/>
    </source>
</evidence>
<evidence type="ECO:0000256" key="6">
    <source>
        <dbReference type="PROSITE-ProRule" id="PRU00782"/>
    </source>
</evidence>
<organism evidence="10 11">
    <name type="scientific">Labeo rohita</name>
    <name type="common">Indian major carp</name>
    <name type="synonym">Cyprinus rohita</name>
    <dbReference type="NCBI Taxonomy" id="84645"/>
    <lineage>
        <taxon>Eukaryota</taxon>
        <taxon>Metazoa</taxon>
        <taxon>Chordata</taxon>
        <taxon>Craniata</taxon>
        <taxon>Vertebrata</taxon>
        <taxon>Euteleostomi</taxon>
        <taxon>Actinopterygii</taxon>
        <taxon>Neopterygii</taxon>
        <taxon>Teleostei</taxon>
        <taxon>Ostariophysi</taxon>
        <taxon>Cypriniformes</taxon>
        <taxon>Cyprinidae</taxon>
        <taxon>Labeoninae</taxon>
        <taxon>Labeonini</taxon>
        <taxon>Labeo</taxon>
    </lineage>
</organism>
<feature type="transmembrane region" description="Helical" evidence="8">
    <location>
        <begin position="3139"/>
        <end position="3162"/>
    </location>
</feature>
<comment type="caution">
    <text evidence="6">Lacks conserved residue(s) required for the propagation of feature annotation.</text>
</comment>
<feature type="compositionally biased region" description="Low complexity" evidence="7">
    <location>
        <begin position="655"/>
        <end position="670"/>
    </location>
</feature>
<keyword evidence="8" id="KW-1133">Transmembrane helix</keyword>
<feature type="compositionally biased region" description="Basic and acidic residues" evidence="7">
    <location>
        <begin position="400"/>
        <end position="414"/>
    </location>
</feature>
<feature type="region of interest" description="Disordered" evidence="7">
    <location>
        <begin position="737"/>
        <end position="847"/>
    </location>
</feature>
<feature type="compositionally biased region" description="Basic and acidic residues" evidence="7">
    <location>
        <begin position="467"/>
        <end position="487"/>
    </location>
</feature>
<evidence type="ECO:0000256" key="7">
    <source>
        <dbReference type="SAM" id="MobiDB-lite"/>
    </source>
</evidence>
<feature type="region of interest" description="Disordered" evidence="7">
    <location>
        <begin position="400"/>
        <end position="495"/>
    </location>
</feature>
<feature type="transmembrane region" description="Helical" evidence="8">
    <location>
        <begin position="3183"/>
        <end position="3200"/>
    </location>
</feature>
<feature type="compositionally biased region" description="Acidic residues" evidence="7">
    <location>
        <begin position="3543"/>
        <end position="3558"/>
    </location>
</feature>
<feature type="compositionally biased region" description="Basic residues" evidence="7">
    <location>
        <begin position="3627"/>
        <end position="3642"/>
    </location>
</feature>
<feature type="binding site" evidence="6">
    <location>
        <begin position="1162"/>
        <end position="1169"/>
    </location>
    <ligand>
        <name>ATP</name>
        <dbReference type="ChEBI" id="CHEBI:30616"/>
    </ligand>
</feature>
<sequence length="3730" mass="416054">MPFPSQIRLQCQLRFSLRACRATPCLFLPPPHSRARRHSGLLIHTHTTCRSIDSSHHTPSRHRPVPAPSAEPVLSPPPPPAGRFLYARHDAESLGYYLHHLKIDSGSEKYTIERGSAKALRHFLNLLSERFCFSPLFPLSTLHLCISPSREKRLSNAHRLDARSTSSNSKFESFGVNQQTPSHVHDCTGPTFALEQLSKRSNCESVHRLPYIFGGGEKAGPLPDPLPRQLSPSSSSCDRAESGIAYHFAPLRTKAAADTYTRLTALFGAGLHFDLGKRATVTVWSCRRGSQSQESPLLSSIVRLVYLKFVTSHNITVKTSIHCASLLSAGPFICHSSFHPALPPSSNPSPAQPMTAALPAWHSHHAFPSGSKRKQCTGVPCARFMNARLLTASVQEMRIKEENKPIPKGSKDNSDSDGSLSSRSMSVPSLEPGRGLLRAKSPQPVQDTSIEIQSQPQFRRVKSPSPNREKIATRKFSEVPKMPERFKSPKPPQAPLSPEPFMNGESKMNGALNGNVKTTASASQPELTEDWQGGTRKKVVKVVRRVVRRVVPAEEDTAKTPAAMSPEPVVEPPKPEPASVPKVMKMPVFSFKHDSIKKEEKDDISAGLSSLMTRGRTREPRPRIRKDEPPEKEGVQPVENEKSGPAQDKTVPKIETSQTPKQEQQTTPKSPVSPPAGFIPTPKHNPLSPPSGFVPTPKPLGFVPTSKPSTLSPPPGFIPAPKPSPVTPAGFVPTAPVVSPPPIADPKTLPVTPSSTPALPKAAATSAPTAPGKINTLNPPAPKTDPFAPPSGFIPTSKQMPVKKPEVKTTVRLLPTQAGRPSPGSISKPSLPTLSKKESPPLSPTEEAQRRLERIFAASACPFLTSMCLLSFHLWIHVSSLPLSLIHRCLCGCDCWLAGLAGTCGQCLCVVSGTGPLWGRLFPHCAPPRLGRSVRSRGLLECKPSVPLSNPPSPSYMATIYAFCFVMMSNAALAPSCRHAVSQGQVEEDPVAILKADHAAAAHPKVKTEEQIAAEQAWYGSEKVWLVHKDGFSLATVVKTEAGSLPEGKVKIKLEHDGTVLDANPPSFDRCEDLAALLYLNESSVMHSLRQRYGGNLIHTYAGPNMVIINPTSAPSMYSEKVMHMFKGCRREDTAPHIYAVAQSAYRNLLTTRQDQSIVLLGKSGSGKTTNCQHLVQYLVSIAGSTGKIFTAEKWQAVYTILEAFGNSPTSMNNNASRFSQIVSLDFDQAGQVASASIQTMLLEKLRVVKRPEAESTFNVFYYMMAGADSTLRTELHFNHFAENSAFGIVPQTKTEEKQKASQQFTKLQAAMKVLGISSDEQKALWLILGAIYHLGAAGATKAGRKQFARHEWAQKAAYLLGCTLEELSSAIFKHQPKGTLQRSTSFRQGPDDVGTGDNSAPKITALECLEAMGAGLYSELFTLVISLVNRQHSLCSLLIVDTPGFQNPKFAKRDRGATFEELCHNYTQERLQTLFHERTFVQELERYKEENIELALDDIESSTSLSVSAIDQASTQALVRTLARTDEARGLLWLMEEEALQPGGSEETLLERLFSYYSPVDGESKGPALLLKSEKAHHFLLGHSHGTDWVEKNISGLFMGRSGGATVLSGSIAGLEGGSQLALRRATSMRKTFTTGVAAVKKKSLCIQIKLQVDALIDTVRRSRVHFVHCLLPKAETSAGDLKVSGGPSPRSGEIETHGESCDNGLMQLDVCLLRAQLRGSKLLDALRIYRQEPVAFQNHTCHSPVTLLSFGSPFPQGYPDHLVFSEFRRRFDVLTPHLTKKHGRNYIVTDERRVSVLLCVCVCECVVSPSAVWLLLHELLFHTQTDFNPLCRCAHIWMESSARWASAKKTRLLLSCREAPSLLWADALPKMLSCRWDMTGTVGRPHWRACWSEKDNYSEIDSGEAPGCFVWFTLAWRAAITHYKHQSAQQDIVLPDKEQKPGVFFRAGVLAKLEEHRDIQTRRNITLFQAACRGYLARQAFKKRKVSPPYLIKKERINNSHYMKDLRHFRPLFVLAKQKCFVFEHLSRSQSELSVQSSFVLFYSALASFFQSLILCALFSLSHFHTQWDWLRIVAHKPRRLGETLFSVYLRAPDRRRDCLLDICLTTTLKKFLTKYCSFPFAGGFAVVFNNVKTQSVESNRYGSALRDSRVGPGFLLQTTVATMQNQFACFSLRSIMEGSQHLEVCSSFRVRSKPSVPPDYSVFPLSSFLLISVGGHPKEEQLHVGFFEARRLLPKFSLTFGGNDTRGSWEFCECQSWLFVAFVVVRARQMSCGAYVGHAPPLFCAGAFSPAVFFQTGVEISGSHTEMCEMTDCAFMPCQKYENINSQIQDLAIRCIQKNIKKNRGVKGWPWWKLFTTVRPLIEVQLTEEQIRGKDPICVAFNAHLGFSTPRGSLSNSAAALSRTRLFDYRLCGFASIRVFVEFVCVCVGRACSCETQTGADTASKQPAFKKQTQTRYLLCTNSLQSCNRLAVACSSLKLAKEKFRKVGGGFAEEIQQLKLKLEKVEKERNELRLNSDRLESKITELSSELADERNTGESASQLLESETSERLRLEKDMKDLQAKFDAMKKQMESMEMEVMEARLIRASELNGEMDDDDTGEFVTSLPGQSKFGIKRLRGTENTKHAHALSLSVSLCVFHSFILVFMELSMKRENLLTDLQADNEEVQRVAQQLKKKCQRLTAELQDTKLHLEGQQSRNHDLEKKQRKFDSEQTQAQEEVQREKSQREKLSREKDMLTGEVFSLRQQLEDKDLEICAVNLKLEQMEAELQDLNSQESKDEASLAKVKKQLRDLEAKVKDQEEELDEQAGTIQMLEQAKLRLEMEMERLRQTHSKEIESKDDEVEEIRQSCSKKLKQMEVQLEEEYEEKQKIMLDHLKNNAPSKREIAQLKNQLEESEFTCAAAVKARKSMEVEIEDLHVQMDDISKSKQALEEQLSRLQREKNDLQSRMEEDQEDMNELMKKHKAAVAQKTLTPLWCVLVQSSQNLAQISDLQAQLEEAMKEKQDVQEKLTALQSQLEFQEQSMVDKSLVSRQEAKIRELETKLEFEKTQVKRLESLVARLKENLEKLTEERDQRSASENREKEQNKPNQSLQADLKLAFKRIGDLQAAIEDEMESDDNEDLINRRIPVTQTTIASVLFHLNLTHFCFLFVFFVCFFMFVSHSPPTSSLQDMVTKYQKRKNKIFCLFILLTFPLFLPHSEGGSDTDSEVEDRVDGVKSWLSKNKGSAKNLSDDGSLKSSRFAVNVDGKEGKEWDECKDWKDSGKGKELEPSRPVSVMSSLSYRKRSNIKDSIGGKGDESSLLNTLKEQSDSQDLSSFRKNKAKLEAEDDSYSVSSWRKAGDDLDDRGSVISQAYSEAASRARKGMDSRWSEFDKESVVSSVAPSRVSTCRSAMDLDDDAISSVSRMSSVSRRRSMPRLDDRQSEYGSAVSPSFSRRSPGSVSRADSRMSISRSCRLSEFDVDDDARSIAFSEARSSAYSPHSTSGRSFSMPPQARATDSSPPDVSDVKPVSHRNYLDPDLEAAINEVLSFKPIKFKRTSLEDSEAEKDKPVEEEEDDRKSITSSRTGRESGRSSSLRRSASAVDFMRSSSSLSTRSSRSKKGKSKKKKKRSHSSESDSSDDDRKKKSSKKKGKKSKKKSKKESSSSSSSSESESSTESDSSSGASTISYRSSSSIKKAPARQASGSEEELEPEDPSEGAPPRSKKEEKKRKKKVDNLMMKYLYRPDSE</sequence>
<dbReference type="Gene3D" id="1.20.5.4820">
    <property type="match status" value="1"/>
</dbReference>
<dbReference type="InterPro" id="IPR057772">
    <property type="entry name" value="SH3_Myo18a"/>
</dbReference>
<proteinExistence type="inferred from homology"/>
<dbReference type="Gene3D" id="1.20.58.530">
    <property type="match status" value="1"/>
</dbReference>
<feature type="domain" description="Myosin motor" evidence="9">
    <location>
        <begin position="1069"/>
        <end position="1733"/>
    </location>
</feature>